<keyword evidence="1" id="KW-1133">Transmembrane helix</keyword>
<name>A0A2P2NNB0_RHIMU</name>
<keyword evidence="1" id="KW-0472">Membrane</keyword>
<reference evidence="2" key="1">
    <citation type="submission" date="2018-02" db="EMBL/GenBank/DDBJ databases">
        <title>Rhizophora mucronata_Transcriptome.</title>
        <authorList>
            <person name="Meera S.P."/>
            <person name="Sreeshan A."/>
            <person name="Augustine A."/>
        </authorList>
    </citation>
    <scope>NUCLEOTIDE SEQUENCE</scope>
    <source>
        <tissue evidence="2">Leaf</tissue>
    </source>
</reference>
<evidence type="ECO:0000256" key="1">
    <source>
        <dbReference type="SAM" id="Phobius"/>
    </source>
</evidence>
<accession>A0A2P2NNB0</accession>
<dbReference type="EMBL" id="GGEC01063467">
    <property type="protein sequence ID" value="MBX43951.1"/>
    <property type="molecule type" value="Transcribed_RNA"/>
</dbReference>
<keyword evidence="1" id="KW-0812">Transmembrane</keyword>
<proteinExistence type="predicted"/>
<protein>
    <submittedName>
        <fullName evidence="2">Uncharacterized protein</fullName>
    </submittedName>
</protein>
<evidence type="ECO:0000313" key="2">
    <source>
        <dbReference type="EMBL" id="MBX43951.1"/>
    </source>
</evidence>
<dbReference type="AlphaFoldDB" id="A0A2P2NNB0"/>
<sequence>MMNAEYHIHGLSAVSVTVTKKPTRPQTNQNIHALLLSLLRVFFNFLFFQKGRERKKKNCALIYNF</sequence>
<organism evidence="2">
    <name type="scientific">Rhizophora mucronata</name>
    <name type="common">Asiatic mangrove</name>
    <dbReference type="NCBI Taxonomy" id="61149"/>
    <lineage>
        <taxon>Eukaryota</taxon>
        <taxon>Viridiplantae</taxon>
        <taxon>Streptophyta</taxon>
        <taxon>Embryophyta</taxon>
        <taxon>Tracheophyta</taxon>
        <taxon>Spermatophyta</taxon>
        <taxon>Magnoliopsida</taxon>
        <taxon>eudicotyledons</taxon>
        <taxon>Gunneridae</taxon>
        <taxon>Pentapetalae</taxon>
        <taxon>rosids</taxon>
        <taxon>fabids</taxon>
        <taxon>Malpighiales</taxon>
        <taxon>Rhizophoraceae</taxon>
        <taxon>Rhizophora</taxon>
    </lineage>
</organism>
<feature type="transmembrane region" description="Helical" evidence="1">
    <location>
        <begin position="31"/>
        <end position="48"/>
    </location>
</feature>